<dbReference type="EMBL" id="DNWC01000125">
    <property type="protein sequence ID" value="HBJ09230.1"/>
    <property type="molecule type" value="Genomic_DNA"/>
</dbReference>
<reference evidence="1 2" key="1">
    <citation type="journal article" date="2018" name="Nat. Biotechnol.">
        <title>A standardized bacterial taxonomy based on genome phylogeny substantially revises the tree of life.</title>
        <authorList>
            <person name="Parks D.H."/>
            <person name="Chuvochina M."/>
            <person name="Waite D.W."/>
            <person name="Rinke C."/>
            <person name="Skarshewski A."/>
            <person name="Chaumeil P.A."/>
            <person name="Hugenholtz P."/>
        </authorList>
    </citation>
    <scope>NUCLEOTIDE SEQUENCE [LARGE SCALE GENOMIC DNA]</scope>
    <source>
        <strain evidence="1">UBA11482</strain>
    </source>
</reference>
<sequence>MVACGDEDEAGNELTGYAPASIIGKDLCLSKYSDMDNWYVKILQTRNELKMVAQDWELGNLSCQYDKTGNNQAKLKISYTITILDKQVRHTEELNILFTSEHGGTFSGTDKVSSDGNTYEQESSGYFTFDTGDLSDFDEEDTGDEDVDFSYLCNSWKRIASNSDKYLTFYPDKTYLIVTNDNGYREERGSYRIDVATSLIYLTSDQGTTKQYEVDLLIDDELEWRQYDQQTGKYSYETYLYSDKDGMENKPGDSSGTEESESDVLYLHQPLIIDSEGVLISIRYKNPENYTSNNQYLKAGVCYGTSPHPTITKDNKTLQSTIIPNDNRATVLSLKKGYIYYLRPYTEINGVITYYKEIEVASFGKYIDANIESVGGNTFKANYTITSGMYEVIFSLIGLPSERINIGYKGVGNWSYTHTFSDASRTDYINLCLRNIETKHTYHVNFYPAQQ</sequence>
<proteinExistence type="predicted"/>
<organism evidence="1 2">
    <name type="scientific">Coprobacter fastidiosus</name>
    <dbReference type="NCBI Taxonomy" id="1099853"/>
    <lineage>
        <taxon>Bacteria</taxon>
        <taxon>Pseudomonadati</taxon>
        <taxon>Bacteroidota</taxon>
        <taxon>Bacteroidia</taxon>
        <taxon>Bacteroidales</taxon>
        <taxon>Barnesiellaceae</taxon>
        <taxon>Coprobacter</taxon>
    </lineage>
</organism>
<evidence type="ECO:0000313" key="1">
    <source>
        <dbReference type="EMBL" id="HBJ09230.1"/>
    </source>
</evidence>
<protein>
    <submittedName>
        <fullName evidence="1">Uncharacterized protein</fullName>
    </submittedName>
</protein>
<gene>
    <name evidence="1" type="ORF">DDY73_09525</name>
</gene>
<dbReference type="AlphaFoldDB" id="A0A354M3Z1"/>
<comment type="caution">
    <text evidence="1">The sequence shown here is derived from an EMBL/GenBank/DDBJ whole genome shotgun (WGS) entry which is preliminary data.</text>
</comment>
<accession>A0A354M3Z1</accession>
<name>A0A354M3Z1_9BACT</name>
<evidence type="ECO:0000313" key="2">
    <source>
        <dbReference type="Proteomes" id="UP000262954"/>
    </source>
</evidence>
<dbReference type="Proteomes" id="UP000262954">
    <property type="component" value="Unassembled WGS sequence"/>
</dbReference>